<dbReference type="PROSITE" id="PS50089">
    <property type="entry name" value="ZF_RING_2"/>
    <property type="match status" value="1"/>
</dbReference>
<evidence type="ECO:0000256" key="7">
    <source>
        <dbReference type="ARBA" id="ARBA00022723"/>
    </source>
</evidence>
<feature type="transmembrane region" description="Helical" evidence="14">
    <location>
        <begin position="29"/>
        <end position="54"/>
    </location>
</feature>
<evidence type="ECO:0000313" key="17">
    <source>
        <dbReference type="Proteomes" id="UP001222027"/>
    </source>
</evidence>
<keyword evidence="8 13" id="KW-0863">Zinc-finger</keyword>
<dbReference type="InterPro" id="IPR013083">
    <property type="entry name" value="Znf_RING/FYVE/PHD"/>
</dbReference>
<comment type="pathway">
    <text evidence="3">Protein modification; protein ubiquitination.</text>
</comment>
<evidence type="ECO:0000256" key="11">
    <source>
        <dbReference type="ARBA" id="ARBA00022989"/>
    </source>
</evidence>
<gene>
    <name evidence="16" type="ORF">OPV22_021247</name>
</gene>
<dbReference type="PANTHER" id="PTHR45798:SF97">
    <property type="entry name" value="ALCOHOL-SENSITIVE RING FINGER PROTEIN 1"/>
    <property type="match status" value="1"/>
</dbReference>
<dbReference type="FunFam" id="3.30.40.10:FF:000187">
    <property type="entry name" value="E3 ubiquitin-protein ligase ATL6"/>
    <property type="match status" value="1"/>
</dbReference>
<dbReference type="AlphaFoldDB" id="A0AAV8QPU6"/>
<dbReference type="InterPro" id="IPR052788">
    <property type="entry name" value="RING-type_E3_ligase_ATL"/>
</dbReference>
<dbReference type="GO" id="GO:0061630">
    <property type="term" value="F:ubiquitin protein ligase activity"/>
    <property type="evidence" value="ECO:0007669"/>
    <property type="project" value="UniProtKB-EC"/>
</dbReference>
<keyword evidence="10" id="KW-0862">Zinc</keyword>
<evidence type="ECO:0000256" key="2">
    <source>
        <dbReference type="ARBA" id="ARBA00004167"/>
    </source>
</evidence>
<evidence type="ECO:0000256" key="8">
    <source>
        <dbReference type="ARBA" id="ARBA00022771"/>
    </source>
</evidence>
<evidence type="ECO:0000256" key="4">
    <source>
        <dbReference type="ARBA" id="ARBA00012483"/>
    </source>
</evidence>
<keyword evidence="6 14" id="KW-0812">Transmembrane</keyword>
<comment type="caution">
    <text evidence="16">The sequence shown here is derived from an EMBL/GenBank/DDBJ whole genome shotgun (WGS) entry which is preliminary data.</text>
</comment>
<keyword evidence="9" id="KW-0833">Ubl conjugation pathway</keyword>
<accession>A0AAV8QPU6</accession>
<keyword evidence="7" id="KW-0479">Metal-binding</keyword>
<dbReference type="SMART" id="SM00184">
    <property type="entry name" value="RING"/>
    <property type="match status" value="1"/>
</dbReference>
<dbReference type="Gene3D" id="3.30.40.10">
    <property type="entry name" value="Zinc/RING finger domain, C3HC4 (zinc finger)"/>
    <property type="match status" value="1"/>
</dbReference>
<protein>
    <recommendedName>
        <fullName evidence="4">RING-type E3 ubiquitin transferase</fullName>
        <ecNumber evidence="4">2.3.2.27</ecNumber>
    </recommendedName>
</protein>
<dbReference type="PANTHER" id="PTHR45798">
    <property type="entry name" value="RING-H2 FINGER PROTEIN ATL61-RELATED-RELATED"/>
    <property type="match status" value="1"/>
</dbReference>
<comment type="subcellular location">
    <subcellularLocation>
        <location evidence="2">Membrane</location>
        <topology evidence="2">Single-pass membrane protein</topology>
    </subcellularLocation>
</comment>
<dbReference type="GO" id="GO:0016020">
    <property type="term" value="C:membrane"/>
    <property type="evidence" value="ECO:0007669"/>
    <property type="project" value="UniProtKB-SubCell"/>
</dbReference>
<evidence type="ECO:0000256" key="6">
    <source>
        <dbReference type="ARBA" id="ARBA00022692"/>
    </source>
</evidence>
<sequence length="189" mass="19319">MRSPARFLQSSDPLRKAEPPSLLPVDSDVVVVLAALLCALISVIGLAIVARCAWIRRSSTSSSSSSAAAPPPPPSKGLKKKVLRALPTLSFDSSAAAAAAGGVELVECAICLTEFADGDDVRVLPQCGHGFHACCVDTWLRSHSSCPSCRRLLVVPAPPSRCHSCGAASGGAAAGAKTAERGGASRLPH</sequence>
<evidence type="ECO:0000256" key="14">
    <source>
        <dbReference type="SAM" id="Phobius"/>
    </source>
</evidence>
<dbReference type="CDD" id="cd16461">
    <property type="entry name" value="RING-H2_EL5-like"/>
    <property type="match status" value="1"/>
</dbReference>
<dbReference type="GO" id="GO:0008270">
    <property type="term" value="F:zinc ion binding"/>
    <property type="evidence" value="ECO:0007669"/>
    <property type="project" value="UniProtKB-KW"/>
</dbReference>
<evidence type="ECO:0000256" key="13">
    <source>
        <dbReference type="PROSITE-ProRule" id="PRU00175"/>
    </source>
</evidence>
<organism evidence="16 17">
    <name type="scientific">Ensete ventricosum</name>
    <name type="common">Abyssinian banana</name>
    <name type="synonym">Musa ensete</name>
    <dbReference type="NCBI Taxonomy" id="4639"/>
    <lineage>
        <taxon>Eukaryota</taxon>
        <taxon>Viridiplantae</taxon>
        <taxon>Streptophyta</taxon>
        <taxon>Embryophyta</taxon>
        <taxon>Tracheophyta</taxon>
        <taxon>Spermatophyta</taxon>
        <taxon>Magnoliopsida</taxon>
        <taxon>Liliopsida</taxon>
        <taxon>Zingiberales</taxon>
        <taxon>Musaceae</taxon>
        <taxon>Ensete</taxon>
    </lineage>
</organism>
<dbReference type="Pfam" id="PF13639">
    <property type="entry name" value="zf-RING_2"/>
    <property type="match status" value="1"/>
</dbReference>
<keyword evidence="12 14" id="KW-0472">Membrane</keyword>
<reference evidence="16 17" key="1">
    <citation type="submission" date="2022-12" db="EMBL/GenBank/DDBJ databases">
        <title>Chromosome-scale assembly of the Ensete ventricosum genome.</title>
        <authorList>
            <person name="Dussert Y."/>
            <person name="Stocks J."/>
            <person name="Wendawek A."/>
            <person name="Woldeyes F."/>
            <person name="Nichols R.A."/>
            <person name="Borrell J.S."/>
        </authorList>
    </citation>
    <scope>NUCLEOTIDE SEQUENCE [LARGE SCALE GENOMIC DNA]</scope>
    <source>
        <strain evidence="17">cv. Maze</strain>
        <tissue evidence="16">Seeds</tissue>
    </source>
</reference>
<dbReference type="Proteomes" id="UP001222027">
    <property type="component" value="Unassembled WGS sequence"/>
</dbReference>
<dbReference type="SUPFAM" id="SSF57850">
    <property type="entry name" value="RING/U-box"/>
    <property type="match status" value="1"/>
</dbReference>
<dbReference type="InterPro" id="IPR001841">
    <property type="entry name" value="Znf_RING"/>
</dbReference>
<name>A0AAV8QPU6_ENSVE</name>
<evidence type="ECO:0000256" key="9">
    <source>
        <dbReference type="ARBA" id="ARBA00022786"/>
    </source>
</evidence>
<feature type="domain" description="RING-type" evidence="15">
    <location>
        <begin position="108"/>
        <end position="150"/>
    </location>
</feature>
<evidence type="ECO:0000256" key="10">
    <source>
        <dbReference type="ARBA" id="ARBA00022833"/>
    </source>
</evidence>
<evidence type="ECO:0000313" key="16">
    <source>
        <dbReference type="EMBL" id="KAJ8477520.1"/>
    </source>
</evidence>
<keyword evidence="17" id="KW-1185">Reference proteome</keyword>
<evidence type="ECO:0000256" key="1">
    <source>
        <dbReference type="ARBA" id="ARBA00000900"/>
    </source>
</evidence>
<evidence type="ECO:0000256" key="5">
    <source>
        <dbReference type="ARBA" id="ARBA00022679"/>
    </source>
</evidence>
<evidence type="ECO:0000256" key="12">
    <source>
        <dbReference type="ARBA" id="ARBA00023136"/>
    </source>
</evidence>
<proteinExistence type="predicted"/>
<comment type="catalytic activity">
    <reaction evidence="1">
        <text>S-ubiquitinyl-[E2 ubiquitin-conjugating enzyme]-L-cysteine + [acceptor protein]-L-lysine = [E2 ubiquitin-conjugating enzyme]-L-cysteine + N(6)-ubiquitinyl-[acceptor protein]-L-lysine.</text>
        <dbReference type="EC" id="2.3.2.27"/>
    </reaction>
</comment>
<evidence type="ECO:0000256" key="3">
    <source>
        <dbReference type="ARBA" id="ARBA00004906"/>
    </source>
</evidence>
<keyword evidence="5" id="KW-0808">Transferase</keyword>
<dbReference type="EC" id="2.3.2.27" evidence="4"/>
<dbReference type="EMBL" id="JAQQAF010000006">
    <property type="protein sequence ID" value="KAJ8477520.1"/>
    <property type="molecule type" value="Genomic_DNA"/>
</dbReference>
<keyword evidence="11 14" id="KW-1133">Transmembrane helix</keyword>
<evidence type="ECO:0000259" key="15">
    <source>
        <dbReference type="PROSITE" id="PS50089"/>
    </source>
</evidence>